<dbReference type="Pfam" id="PF13304">
    <property type="entry name" value="AAA_21"/>
    <property type="match status" value="1"/>
</dbReference>
<dbReference type="GO" id="GO:0005524">
    <property type="term" value="F:ATP binding"/>
    <property type="evidence" value="ECO:0007669"/>
    <property type="project" value="InterPro"/>
</dbReference>
<dbReference type="InterPro" id="IPR027417">
    <property type="entry name" value="P-loop_NTPase"/>
</dbReference>
<dbReference type="PANTHER" id="PTHR40396:SF1">
    <property type="entry name" value="ATPASE AAA-TYPE CORE DOMAIN-CONTAINING PROTEIN"/>
    <property type="match status" value="1"/>
</dbReference>
<sequence length="422" mass="46076">MIKELRLKNWKSFADATLYIDPLTLLIGTNASGKSNALDALLFLHRLASGGYIFDAINGNGDTKLQALRGGIEWVCLKPHRQFTLEVLADGVEANQDCRYVLTVQVNQLNVELIAESLTLLTYESVGGLLPKEKDIFRYNSKDGGGGNNLCLLSSFASIPSLDGILTLNLGSALSLNQTKTFFEKDALVNINYVLAQLKQIFIFDPIPSHIRDDSPLSKKLNTDGSNIAGVLAALEPSRKEEVEATLTNYFKSLPESDIKRVWAETIGRFNSDAMLYCEEGWGEAASHEIDARGMSDGSLRYLAIVTALLTREKGSLLVIEEVDNGLHPSRAHLLLEMLRTLGKERGVDVIVTTHNPALLDAAGGKMLPFITVAHRDGKTGVSQLIQLEDVNQLPKLMASGSLGKLSTEGRIEAALKREDAQ</sequence>
<protein>
    <submittedName>
        <fullName evidence="3">ATPase</fullName>
    </submittedName>
</protein>
<feature type="domain" description="ATPase AAA-type core" evidence="2">
    <location>
        <begin position="288"/>
        <end position="361"/>
    </location>
</feature>
<dbReference type="InterPro" id="IPR014555">
    <property type="entry name" value="RecF-like"/>
</dbReference>
<dbReference type="PANTHER" id="PTHR40396">
    <property type="entry name" value="ATPASE-LIKE PROTEIN"/>
    <property type="match status" value="1"/>
</dbReference>
<keyword evidence="4" id="KW-1185">Reference proteome</keyword>
<evidence type="ECO:0000259" key="1">
    <source>
        <dbReference type="Pfam" id="PF13175"/>
    </source>
</evidence>
<dbReference type="CDD" id="cd00267">
    <property type="entry name" value="ABC_ATPase"/>
    <property type="match status" value="1"/>
</dbReference>
<evidence type="ECO:0000313" key="4">
    <source>
        <dbReference type="Proteomes" id="UP000197019"/>
    </source>
</evidence>
<dbReference type="GO" id="GO:0016887">
    <property type="term" value="F:ATP hydrolysis activity"/>
    <property type="evidence" value="ECO:0007669"/>
    <property type="project" value="InterPro"/>
</dbReference>
<dbReference type="EMBL" id="CP022129">
    <property type="protein sequence ID" value="ASF44732.1"/>
    <property type="molecule type" value="Genomic_DNA"/>
</dbReference>
<evidence type="ECO:0000259" key="2">
    <source>
        <dbReference type="Pfam" id="PF13304"/>
    </source>
</evidence>
<proteinExistence type="predicted"/>
<name>A0A1Z4BU26_9GAMM</name>
<organism evidence="3 4">
    <name type="scientific">Methylovulum psychrotolerans</name>
    <dbReference type="NCBI Taxonomy" id="1704499"/>
    <lineage>
        <taxon>Bacteria</taxon>
        <taxon>Pseudomonadati</taxon>
        <taxon>Pseudomonadota</taxon>
        <taxon>Gammaproteobacteria</taxon>
        <taxon>Methylococcales</taxon>
        <taxon>Methylococcaceae</taxon>
        <taxon>Methylovulum</taxon>
    </lineage>
</organism>
<dbReference type="RefSeq" id="WP_088617615.1">
    <property type="nucleotide sequence ID" value="NZ_CP022129.1"/>
</dbReference>
<dbReference type="Pfam" id="PF13175">
    <property type="entry name" value="AAA_15"/>
    <property type="match status" value="1"/>
</dbReference>
<dbReference type="InterPro" id="IPR041685">
    <property type="entry name" value="AAA_GajA/Old/RecF-like"/>
</dbReference>
<dbReference type="Proteomes" id="UP000197019">
    <property type="component" value="Chromosome"/>
</dbReference>
<dbReference type="OrthoDB" id="104167at2"/>
<accession>A0A1Z4BU26</accession>
<evidence type="ECO:0000313" key="3">
    <source>
        <dbReference type="EMBL" id="ASF44732.1"/>
    </source>
</evidence>
<dbReference type="PIRSF" id="PIRSF029347">
    <property type="entry name" value="RecF"/>
    <property type="match status" value="1"/>
</dbReference>
<dbReference type="InterPro" id="IPR003959">
    <property type="entry name" value="ATPase_AAA_core"/>
</dbReference>
<dbReference type="KEGG" id="mpsy:CEK71_00875"/>
<dbReference type="AlphaFoldDB" id="A0A1Z4BU26"/>
<dbReference type="SUPFAM" id="SSF52540">
    <property type="entry name" value="P-loop containing nucleoside triphosphate hydrolases"/>
    <property type="match status" value="1"/>
</dbReference>
<reference evidence="3 4" key="1">
    <citation type="submission" date="2017-06" db="EMBL/GenBank/DDBJ databases">
        <title>Genome Sequencing of the methanotroph Methylovulum psychrotolerants str. HV10-M2 isolated from a high-altitude environment.</title>
        <authorList>
            <person name="Mateos-Rivera A."/>
        </authorList>
    </citation>
    <scope>NUCLEOTIDE SEQUENCE [LARGE SCALE GENOMIC DNA]</scope>
    <source>
        <strain evidence="3 4">HV10_M2</strain>
    </source>
</reference>
<feature type="domain" description="Endonuclease GajA/Old nuclease/RecF-like AAA" evidence="1">
    <location>
        <begin position="1"/>
        <end position="45"/>
    </location>
</feature>
<dbReference type="Gene3D" id="3.40.50.300">
    <property type="entry name" value="P-loop containing nucleotide triphosphate hydrolases"/>
    <property type="match status" value="2"/>
</dbReference>
<gene>
    <name evidence="3" type="ORF">CEK71_00875</name>
</gene>